<proteinExistence type="predicted"/>
<sequence length="145" mass="16594">MRRLITRDVLGHAIRVIRINEFIQLRHLEWILALVSTEDSLTPREQRFPICGRHGVPYTARRAVQQYQYPGQIPQYGPIRLEGGQLAGRLLRGPQVADLAPRLVEHGEEDGRLRAQRGHVLEKLGPVGQVERMTSKRVRGVTFFT</sequence>
<dbReference type="AlphaFoldDB" id="A0A8D9AIA5"/>
<dbReference type="EMBL" id="HBUF01572113">
    <property type="protein sequence ID" value="CAG6767005.1"/>
    <property type="molecule type" value="Transcribed_RNA"/>
</dbReference>
<evidence type="ECO:0000313" key="1">
    <source>
        <dbReference type="EMBL" id="CAG6767003.1"/>
    </source>
</evidence>
<reference evidence="1" key="1">
    <citation type="submission" date="2021-05" db="EMBL/GenBank/DDBJ databases">
        <authorList>
            <person name="Alioto T."/>
            <person name="Alioto T."/>
            <person name="Gomez Garrido J."/>
        </authorList>
    </citation>
    <scope>NUCLEOTIDE SEQUENCE</scope>
</reference>
<protein>
    <submittedName>
        <fullName evidence="1">Uncharacterized protein</fullName>
    </submittedName>
</protein>
<name>A0A8D9AIA5_9HEMI</name>
<accession>A0A8D9AIA5</accession>
<dbReference type="EMBL" id="HBUF01572112">
    <property type="protein sequence ID" value="CAG6767003.1"/>
    <property type="molecule type" value="Transcribed_RNA"/>
</dbReference>
<organism evidence="1">
    <name type="scientific">Cacopsylla melanoneura</name>
    <dbReference type="NCBI Taxonomy" id="428564"/>
    <lineage>
        <taxon>Eukaryota</taxon>
        <taxon>Metazoa</taxon>
        <taxon>Ecdysozoa</taxon>
        <taxon>Arthropoda</taxon>
        <taxon>Hexapoda</taxon>
        <taxon>Insecta</taxon>
        <taxon>Pterygota</taxon>
        <taxon>Neoptera</taxon>
        <taxon>Paraneoptera</taxon>
        <taxon>Hemiptera</taxon>
        <taxon>Sternorrhyncha</taxon>
        <taxon>Psylloidea</taxon>
        <taxon>Psyllidae</taxon>
        <taxon>Psyllinae</taxon>
        <taxon>Cacopsylla</taxon>
    </lineage>
</organism>